<dbReference type="GO" id="GO:0000287">
    <property type="term" value="F:magnesium ion binding"/>
    <property type="evidence" value="ECO:0007669"/>
    <property type="project" value="InterPro"/>
</dbReference>
<protein>
    <recommendedName>
        <fullName evidence="4 12">IMP-specific 5'-nucleotidase 1</fullName>
        <ecNumber evidence="12">3.1.3.-</ecNumber>
    </recommendedName>
</protein>
<evidence type="ECO:0000256" key="3">
    <source>
        <dbReference type="ARBA" id="ARBA00011881"/>
    </source>
</evidence>
<comment type="catalytic activity">
    <reaction evidence="11">
        <text>IMP + H2O = inosine + phosphate</text>
        <dbReference type="Rhea" id="RHEA:27718"/>
        <dbReference type="ChEBI" id="CHEBI:15377"/>
        <dbReference type="ChEBI" id="CHEBI:17596"/>
        <dbReference type="ChEBI" id="CHEBI:43474"/>
        <dbReference type="ChEBI" id="CHEBI:58053"/>
        <dbReference type="EC" id="3.1.3.99"/>
    </reaction>
</comment>
<sequence length="491" mass="56101">MTSRYRVEYALKSHRRDEFIEWIKGLLAVPFVLHADVNNYGDEISPIYNDFEKYEKYIESNEEEIAKECQKRYLEIFGDVELLIDNTILLDRLEIEKGSGQVSASRLRQVVPSVGRFYTRLPLRKAFLIEDDRKQISKRRLVSPSFNDIRSILSTAQILALSKIYKNGDVSGTKLKLITFDGDVTLYDDGKSLSTGNEPVVKRLLKLLELDIFVAIVTAAGYPGQEGVPKYYERLKGLIDAVTESKVLSPHQKENFLVMGGESNYLFRYNNEMKNLKFIEGDEWYLSVMENWSKDKINFIMNLIHRHLIHLRRKFNLDSDEKTTIIKKERSIGIIPAPGFEISREQLEEIVLSCSLKLTEISNKYDHNLIPIQLRKKSDSGVPTTSIDSQPENEGSKINFCAFNGGRDVWVDVGDKSLGVECLQKYLCKDEKYNHICPIQKSESLHIGDQFASLGANDFKARLSACTVWIANPKETVAILDDLLHEIGVSL</sequence>
<evidence type="ECO:0000256" key="12">
    <source>
        <dbReference type="PIRNR" id="PIRNR028836"/>
    </source>
</evidence>
<dbReference type="Proteomes" id="UP000095085">
    <property type="component" value="Unassembled WGS sequence"/>
</dbReference>
<dbReference type="OrthoDB" id="185373at2759"/>
<dbReference type="PANTHER" id="PTHR28213:SF1">
    <property type="entry name" value="IMP-SPECIFIC 5'-NUCLEOTIDASE 1"/>
    <property type="match status" value="1"/>
</dbReference>
<dbReference type="GO" id="GO:0009117">
    <property type="term" value="P:nucleotide metabolic process"/>
    <property type="evidence" value="ECO:0007669"/>
    <property type="project" value="UniProtKB-KW"/>
</dbReference>
<evidence type="ECO:0000256" key="4">
    <source>
        <dbReference type="ARBA" id="ARBA00015544"/>
    </source>
</evidence>
<dbReference type="InterPro" id="IPR036412">
    <property type="entry name" value="HAD-like_sf"/>
</dbReference>
<keyword evidence="8" id="KW-0067">ATP-binding</keyword>
<comment type="cofactor">
    <cofactor evidence="1 12">
        <name>Mg(2+)</name>
        <dbReference type="ChEBI" id="CHEBI:18420"/>
    </cofactor>
</comment>
<evidence type="ECO:0000256" key="8">
    <source>
        <dbReference type="ARBA" id="ARBA00022840"/>
    </source>
</evidence>
<evidence type="ECO:0000256" key="2">
    <source>
        <dbReference type="ARBA" id="ARBA00005307"/>
    </source>
</evidence>
<keyword evidence="5" id="KW-0479">Metal-binding</keyword>
<comment type="subunit">
    <text evidence="3 12">Homotetramer.</text>
</comment>
<keyword evidence="14" id="KW-1185">Reference proteome</keyword>
<gene>
    <name evidence="13" type="ORF">HYPBUDRAFT_147311</name>
</gene>
<evidence type="ECO:0000256" key="10">
    <source>
        <dbReference type="ARBA" id="ARBA00023080"/>
    </source>
</evidence>
<dbReference type="AlphaFoldDB" id="A0A1E4RNE1"/>
<dbReference type="PIRSF" id="PIRSF028836">
    <property type="entry name" value="ISN1"/>
    <property type="match status" value="1"/>
</dbReference>
<dbReference type="GO" id="GO:0005524">
    <property type="term" value="F:ATP binding"/>
    <property type="evidence" value="ECO:0007669"/>
    <property type="project" value="UniProtKB-KW"/>
</dbReference>
<dbReference type="EC" id="3.1.3.-" evidence="12"/>
<dbReference type="EMBL" id="KV454539">
    <property type="protein sequence ID" value="ODV68773.1"/>
    <property type="molecule type" value="Genomic_DNA"/>
</dbReference>
<evidence type="ECO:0000256" key="1">
    <source>
        <dbReference type="ARBA" id="ARBA00001946"/>
    </source>
</evidence>
<keyword evidence="9 12" id="KW-0460">Magnesium</keyword>
<accession>A0A1E4RNE1</accession>
<dbReference type="Pfam" id="PF06437">
    <property type="entry name" value="ISN1"/>
    <property type="match status" value="1"/>
</dbReference>
<keyword evidence="6" id="KW-0547">Nucleotide-binding</keyword>
<evidence type="ECO:0000256" key="9">
    <source>
        <dbReference type="ARBA" id="ARBA00022842"/>
    </source>
</evidence>
<proteinExistence type="inferred from homology"/>
<dbReference type="STRING" id="984485.A0A1E4RNE1"/>
<dbReference type="SUPFAM" id="SSF56784">
    <property type="entry name" value="HAD-like"/>
    <property type="match status" value="1"/>
</dbReference>
<comment type="function">
    <text evidence="12">IMP-specific 5'-nucleotidase involved in IMP (inositol monophosphate) degradation.</text>
</comment>
<dbReference type="GO" id="GO:0006190">
    <property type="term" value="P:inosine salvage"/>
    <property type="evidence" value="ECO:0007669"/>
    <property type="project" value="InterPro"/>
</dbReference>
<dbReference type="PANTHER" id="PTHR28213">
    <property type="entry name" value="IMP-SPECIFIC 5'-NUCLEOTIDASE 1"/>
    <property type="match status" value="1"/>
</dbReference>
<dbReference type="InterPro" id="IPR009453">
    <property type="entry name" value="ISN1"/>
</dbReference>
<name>A0A1E4RNE1_9ASCO</name>
<evidence type="ECO:0000313" key="14">
    <source>
        <dbReference type="Proteomes" id="UP000095085"/>
    </source>
</evidence>
<reference evidence="14" key="1">
    <citation type="submission" date="2016-05" db="EMBL/GenBank/DDBJ databases">
        <title>Comparative genomics of biotechnologically important yeasts.</title>
        <authorList>
            <consortium name="DOE Joint Genome Institute"/>
            <person name="Riley R."/>
            <person name="Haridas S."/>
            <person name="Wolfe K.H."/>
            <person name="Lopes M.R."/>
            <person name="Hittinger C.T."/>
            <person name="Goker M."/>
            <person name="Salamov A."/>
            <person name="Wisecaver J."/>
            <person name="Long T.M."/>
            <person name="Aerts A.L."/>
            <person name="Barry K."/>
            <person name="Choi C."/>
            <person name="Clum A."/>
            <person name="Coughlan A.Y."/>
            <person name="Deshpande S."/>
            <person name="Douglass A.P."/>
            <person name="Hanson S.J."/>
            <person name="Klenk H.-P."/>
            <person name="Labutti K."/>
            <person name="Lapidus A."/>
            <person name="Lindquist E."/>
            <person name="Lipzen A."/>
            <person name="Meier-Kolthoff J.P."/>
            <person name="Ohm R.A."/>
            <person name="Otillar R.P."/>
            <person name="Pangilinan J."/>
            <person name="Peng Y."/>
            <person name="Rokas A."/>
            <person name="Rosa C.A."/>
            <person name="Scheuner C."/>
            <person name="Sibirny A.A."/>
            <person name="Slot J.C."/>
            <person name="Stielow J.B."/>
            <person name="Sun H."/>
            <person name="Kurtzman C.P."/>
            <person name="Blackwell M."/>
            <person name="Grigoriev I.V."/>
            <person name="Jeffries T.W."/>
        </authorList>
    </citation>
    <scope>NUCLEOTIDE SEQUENCE [LARGE SCALE GENOMIC DNA]</scope>
    <source>
        <strain evidence="14">NRRL Y-1933</strain>
    </source>
</reference>
<keyword evidence="10 12" id="KW-0546">Nucleotide metabolism</keyword>
<dbReference type="GO" id="GO:0071590">
    <property type="term" value="P:nicotinamide riboside biosynthetic process"/>
    <property type="evidence" value="ECO:0007669"/>
    <property type="project" value="TreeGrafter"/>
</dbReference>
<dbReference type="GO" id="GO:0008253">
    <property type="term" value="F:5'-nucleotidase activity"/>
    <property type="evidence" value="ECO:0007669"/>
    <property type="project" value="InterPro"/>
</dbReference>
<evidence type="ECO:0000256" key="6">
    <source>
        <dbReference type="ARBA" id="ARBA00022741"/>
    </source>
</evidence>
<comment type="similarity">
    <text evidence="2 12">Belongs to the ISN1 family.</text>
</comment>
<evidence type="ECO:0000313" key="13">
    <source>
        <dbReference type="EMBL" id="ODV68773.1"/>
    </source>
</evidence>
<dbReference type="GO" id="GO:0071592">
    <property type="term" value="P:nicotinic acid riboside biosynthetic process"/>
    <property type="evidence" value="ECO:0007669"/>
    <property type="project" value="TreeGrafter"/>
</dbReference>
<dbReference type="GeneID" id="30994591"/>
<dbReference type="RefSeq" id="XP_020077840.1">
    <property type="nucleotide sequence ID" value="XM_020220041.1"/>
</dbReference>
<keyword evidence="7 12" id="KW-0378">Hydrolase</keyword>
<evidence type="ECO:0000256" key="7">
    <source>
        <dbReference type="ARBA" id="ARBA00022801"/>
    </source>
</evidence>
<evidence type="ECO:0000256" key="5">
    <source>
        <dbReference type="ARBA" id="ARBA00022723"/>
    </source>
</evidence>
<evidence type="ECO:0000256" key="11">
    <source>
        <dbReference type="ARBA" id="ARBA00047413"/>
    </source>
</evidence>
<organism evidence="13 14">
    <name type="scientific">Hyphopichia burtonii NRRL Y-1933</name>
    <dbReference type="NCBI Taxonomy" id="984485"/>
    <lineage>
        <taxon>Eukaryota</taxon>
        <taxon>Fungi</taxon>
        <taxon>Dikarya</taxon>
        <taxon>Ascomycota</taxon>
        <taxon>Saccharomycotina</taxon>
        <taxon>Pichiomycetes</taxon>
        <taxon>Debaryomycetaceae</taxon>
        <taxon>Hyphopichia</taxon>
    </lineage>
</organism>